<sequence>MRSSLPTNVAFGASEIRWPRSRSGGTLVDMGITIAPFDAADPAAIDEAYRIGAAANEADLPDFPPFCRQRFHAAVGHPMPGNSPRWALARLDGVPAGYLGLDLPQLDNIDNATVDLVVHPAYRRRGVGRALHEHCLRLLGEHGRKRVMGMAVSALPGGIARPDAGGAFAAAMGARPVLAEVRRRLATDGVDHAALDTLAADARTHATGYRTVRWQGDTPEEYAADVAYLDGRLMTDAPLGDLEWEPERVDVARLRGTERALDARGRRRYHHAAVHEATGRVVAWTLIDRGPSADWHAFQQITIVDPAHRGHRLGLLTKVANLRWVLHHEPALRAIDTWNAAENRHMITINEQLGFRPVDAWTDWQLTL</sequence>
<dbReference type="CDD" id="cd04301">
    <property type="entry name" value="NAT_SF"/>
    <property type="match status" value="1"/>
</dbReference>
<accession>A0ABP8SMQ6</accession>
<keyword evidence="3" id="KW-1185">Reference proteome</keyword>
<evidence type="ECO:0000313" key="3">
    <source>
        <dbReference type="Proteomes" id="UP001500307"/>
    </source>
</evidence>
<dbReference type="Proteomes" id="UP001500307">
    <property type="component" value="Unassembled WGS sequence"/>
</dbReference>
<comment type="caution">
    <text evidence="2">The sequence shown here is derived from an EMBL/GenBank/DDBJ whole genome shotgun (WGS) entry which is preliminary data.</text>
</comment>
<dbReference type="EMBL" id="BAABGU010000014">
    <property type="protein sequence ID" value="GAA4570586.1"/>
    <property type="molecule type" value="Genomic_DNA"/>
</dbReference>
<gene>
    <name evidence="2" type="ORF">GCM10023176_29520</name>
</gene>
<name>A0ABP8SMQ6_9ACTN</name>
<dbReference type="PROSITE" id="PS51186">
    <property type="entry name" value="GNAT"/>
    <property type="match status" value="1"/>
</dbReference>
<protein>
    <recommendedName>
        <fullName evidence="1">N-acetyltransferase domain-containing protein</fullName>
    </recommendedName>
</protein>
<organism evidence="2 3">
    <name type="scientific">Micromonospora coerulea</name>
    <dbReference type="NCBI Taxonomy" id="47856"/>
    <lineage>
        <taxon>Bacteria</taxon>
        <taxon>Bacillati</taxon>
        <taxon>Actinomycetota</taxon>
        <taxon>Actinomycetes</taxon>
        <taxon>Micromonosporales</taxon>
        <taxon>Micromonosporaceae</taxon>
        <taxon>Micromonospora</taxon>
    </lineage>
</organism>
<dbReference type="InterPro" id="IPR000182">
    <property type="entry name" value="GNAT_dom"/>
</dbReference>
<evidence type="ECO:0000259" key="1">
    <source>
        <dbReference type="PROSITE" id="PS51186"/>
    </source>
</evidence>
<dbReference type="Pfam" id="PF00583">
    <property type="entry name" value="Acetyltransf_1"/>
    <property type="match status" value="1"/>
</dbReference>
<dbReference type="Gene3D" id="3.40.630.30">
    <property type="match status" value="1"/>
</dbReference>
<feature type="domain" description="N-acetyltransferase" evidence="1">
    <location>
        <begin position="35"/>
        <end position="235"/>
    </location>
</feature>
<evidence type="ECO:0000313" key="2">
    <source>
        <dbReference type="EMBL" id="GAA4570586.1"/>
    </source>
</evidence>
<dbReference type="SUPFAM" id="SSF55729">
    <property type="entry name" value="Acyl-CoA N-acyltransferases (Nat)"/>
    <property type="match status" value="2"/>
</dbReference>
<proteinExistence type="predicted"/>
<dbReference type="InterPro" id="IPR016181">
    <property type="entry name" value="Acyl_CoA_acyltransferase"/>
</dbReference>
<reference evidence="3" key="1">
    <citation type="journal article" date="2019" name="Int. J. Syst. Evol. Microbiol.">
        <title>The Global Catalogue of Microorganisms (GCM) 10K type strain sequencing project: providing services to taxonomists for standard genome sequencing and annotation.</title>
        <authorList>
            <consortium name="The Broad Institute Genomics Platform"/>
            <consortium name="The Broad Institute Genome Sequencing Center for Infectious Disease"/>
            <person name="Wu L."/>
            <person name="Ma J."/>
        </authorList>
    </citation>
    <scope>NUCLEOTIDE SEQUENCE [LARGE SCALE GENOMIC DNA]</scope>
    <source>
        <strain evidence="3">JCM 3175</strain>
    </source>
</reference>